<feature type="compositionally biased region" description="Basic and acidic residues" evidence="3">
    <location>
        <begin position="435"/>
        <end position="444"/>
    </location>
</feature>
<evidence type="ECO:0000313" key="6">
    <source>
        <dbReference type="Proteomes" id="UP001140094"/>
    </source>
</evidence>
<dbReference type="SMART" id="SM00322">
    <property type="entry name" value="KH"/>
    <property type="match status" value="2"/>
</dbReference>
<feature type="compositionally biased region" description="Low complexity" evidence="3">
    <location>
        <begin position="80"/>
        <end position="97"/>
    </location>
</feature>
<name>A0A9W8LTR6_9FUNG</name>
<feature type="compositionally biased region" description="Polar residues" evidence="3">
    <location>
        <begin position="266"/>
        <end position="293"/>
    </location>
</feature>
<dbReference type="AlphaFoldDB" id="A0A9W8LTR6"/>
<dbReference type="PANTHER" id="PTHR10288">
    <property type="entry name" value="KH DOMAIN CONTAINING RNA BINDING PROTEIN"/>
    <property type="match status" value="1"/>
</dbReference>
<feature type="region of interest" description="Disordered" evidence="3">
    <location>
        <begin position="1"/>
        <end position="136"/>
    </location>
</feature>
<reference evidence="5" key="1">
    <citation type="submission" date="2022-07" db="EMBL/GenBank/DDBJ databases">
        <title>Phylogenomic reconstructions and comparative analyses of Kickxellomycotina fungi.</title>
        <authorList>
            <person name="Reynolds N.K."/>
            <person name="Stajich J.E."/>
            <person name="Barry K."/>
            <person name="Grigoriev I.V."/>
            <person name="Crous P."/>
            <person name="Smith M.E."/>
        </authorList>
    </citation>
    <scope>NUCLEOTIDE SEQUENCE</scope>
    <source>
        <strain evidence="5">NRRL 1565</strain>
    </source>
</reference>
<feature type="domain" description="K Homology" evidence="4">
    <location>
        <begin position="146"/>
        <end position="219"/>
    </location>
</feature>
<dbReference type="Proteomes" id="UP001140094">
    <property type="component" value="Unassembled WGS sequence"/>
</dbReference>
<comment type="caution">
    <text evidence="5">The sequence shown here is derived from an EMBL/GenBank/DDBJ whole genome shotgun (WGS) entry which is preliminary data.</text>
</comment>
<evidence type="ECO:0000256" key="3">
    <source>
        <dbReference type="SAM" id="MobiDB-lite"/>
    </source>
</evidence>
<feature type="compositionally biased region" description="Polar residues" evidence="3">
    <location>
        <begin position="41"/>
        <end position="53"/>
    </location>
</feature>
<evidence type="ECO:0000259" key="4">
    <source>
        <dbReference type="SMART" id="SM00322"/>
    </source>
</evidence>
<dbReference type="OrthoDB" id="1937934at2759"/>
<dbReference type="Pfam" id="PF00013">
    <property type="entry name" value="KH_1"/>
    <property type="match status" value="2"/>
</dbReference>
<dbReference type="Gene3D" id="3.30.1370.10">
    <property type="entry name" value="K Homology domain, type 1"/>
    <property type="match status" value="2"/>
</dbReference>
<gene>
    <name evidence="5" type="primary">HEK2_1</name>
    <name evidence="5" type="ORF">H4R20_003780</name>
</gene>
<feature type="compositionally biased region" description="Low complexity" evidence="3">
    <location>
        <begin position="445"/>
        <end position="462"/>
    </location>
</feature>
<feature type="compositionally biased region" description="Gly residues" evidence="3">
    <location>
        <begin position="470"/>
        <end position="497"/>
    </location>
</feature>
<feature type="domain" description="K Homology" evidence="4">
    <location>
        <begin position="329"/>
        <end position="400"/>
    </location>
</feature>
<dbReference type="InterPro" id="IPR004087">
    <property type="entry name" value="KH_dom"/>
</dbReference>
<dbReference type="PROSITE" id="PS50084">
    <property type="entry name" value="KH_TYPE_1"/>
    <property type="match status" value="3"/>
</dbReference>
<organism evidence="5 6">
    <name type="scientific">Coemansia guatemalensis</name>
    <dbReference type="NCBI Taxonomy" id="2761395"/>
    <lineage>
        <taxon>Eukaryota</taxon>
        <taxon>Fungi</taxon>
        <taxon>Fungi incertae sedis</taxon>
        <taxon>Zoopagomycota</taxon>
        <taxon>Kickxellomycotina</taxon>
        <taxon>Kickxellomycetes</taxon>
        <taxon>Kickxellales</taxon>
        <taxon>Kickxellaceae</taxon>
        <taxon>Coemansia</taxon>
    </lineage>
</organism>
<keyword evidence="1" id="KW-0677">Repeat</keyword>
<dbReference type="InterPro" id="IPR036612">
    <property type="entry name" value="KH_dom_type_1_sf"/>
</dbReference>
<feature type="compositionally biased region" description="Low complexity" evidence="3">
    <location>
        <begin position="504"/>
        <end position="518"/>
    </location>
</feature>
<dbReference type="InterPro" id="IPR004088">
    <property type="entry name" value="KH_dom_type_1"/>
</dbReference>
<feature type="non-terminal residue" evidence="5">
    <location>
        <position position="735"/>
    </location>
</feature>
<sequence length="735" mass="75433">MSQDEPASDQPAIPVSAMESLPDFSSDETETNDVAAVHSTEAPTEENTTQTAVTNPTPAKGGGGAPKSNKNKRSRRASRNSKNAAAATTAAAAASTADADGEDINLHVEAGWSEEEKDDKEHPAKRVAANAGGSPVAAKRTAALLESFTIRAVVTRKDVDVVFGSNSDKKTELEKQTGAKVTVVAGKDDPEIVVDRVLSINGHIDGVAAAYKHFIDGMLSIGQQTSSKEATDKTPIEQDGNTTADKEEVESEVQAATDDDQAAATVNSSTDAAAVNPSSDATATNPPAESSTEPENKDEAPADGSAEEPNKDKSTAATSKAPAASTPVARATLRILVPHKCVGSIMGHGGRTINSIRDSAKVSIHTSESTLPCSSERIVELVGTSPSIESALRKIAEALTKDIAAYSNADYYVPAANLPSAMTVETQGRKRKDQRRQGHGDGHNGNRNQGNRGSGVRNNHNNNNHHHGGYVQGRGYTGHGGGNRSGFGGGAMNGGGGRGDRYNRQGNQNNNRQGMRNRGPGGMSNVNRMPVGMGGSQGYSNQYEASPDSYHGGQSGGMRPAGPAAAMGYGGYVVPAATAYPAYATQGAASNGMGNGGPHNTPYGSGMSPATAAPPANMYGGGYGAGAGSYQFPTPAAYGYPASPMQNMYAARPAQATTAVAGAGHPSRSYGGYGNRQQPSMGMGAAGMGGAMGGASGDAISQTVQQIYVPGDKIGAVIGRRGESINEIRRTTSAR</sequence>
<feature type="compositionally biased region" description="Basic residues" evidence="3">
    <location>
        <begin position="69"/>
        <end position="79"/>
    </location>
</feature>
<feature type="region of interest" description="Disordered" evidence="3">
    <location>
        <begin position="225"/>
        <end position="326"/>
    </location>
</feature>
<evidence type="ECO:0000256" key="2">
    <source>
        <dbReference type="PROSITE-ProRule" id="PRU00117"/>
    </source>
</evidence>
<protein>
    <submittedName>
        <fullName evidence="5">RNA binding protein, heterogenous nuclear RNP-K like protein</fullName>
    </submittedName>
</protein>
<dbReference type="SUPFAM" id="SSF54791">
    <property type="entry name" value="Eukaryotic type KH-domain (KH-domain type I)"/>
    <property type="match status" value="3"/>
</dbReference>
<feature type="compositionally biased region" description="Acidic residues" evidence="3">
    <location>
        <begin position="247"/>
        <end position="261"/>
    </location>
</feature>
<keyword evidence="2" id="KW-0694">RNA-binding</keyword>
<keyword evidence="6" id="KW-1185">Reference proteome</keyword>
<evidence type="ECO:0000313" key="5">
    <source>
        <dbReference type="EMBL" id="KAJ2801184.1"/>
    </source>
</evidence>
<evidence type="ECO:0000256" key="1">
    <source>
        <dbReference type="ARBA" id="ARBA00022737"/>
    </source>
</evidence>
<dbReference type="EMBL" id="JANBUO010000856">
    <property type="protein sequence ID" value="KAJ2801184.1"/>
    <property type="molecule type" value="Genomic_DNA"/>
</dbReference>
<feature type="region of interest" description="Disordered" evidence="3">
    <location>
        <begin position="422"/>
        <end position="557"/>
    </location>
</feature>
<proteinExistence type="predicted"/>
<feature type="compositionally biased region" description="Low complexity" evidence="3">
    <location>
        <begin position="315"/>
        <end position="326"/>
    </location>
</feature>
<dbReference type="GO" id="GO:0003723">
    <property type="term" value="F:RNA binding"/>
    <property type="evidence" value="ECO:0007669"/>
    <property type="project" value="UniProtKB-UniRule"/>
</dbReference>
<accession>A0A9W8LTR6</accession>